<reference evidence="4" key="1">
    <citation type="submission" date="2017-06" db="EMBL/GenBank/DDBJ databases">
        <authorList>
            <person name="Varghese N."/>
            <person name="Submissions S."/>
        </authorList>
    </citation>
    <scope>NUCLEOTIDE SEQUENCE [LARGE SCALE GENOMIC DNA]</scope>
    <source>
        <strain evidence="4">DSM 46839</strain>
    </source>
</reference>
<organism evidence="3 4">
    <name type="scientific">Geodermatophilus pulveris</name>
    <dbReference type="NCBI Taxonomy" id="1564159"/>
    <lineage>
        <taxon>Bacteria</taxon>
        <taxon>Bacillati</taxon>
        <taxon>Actinomycetota</taxon>
        <taxon>Actinomycetes</taxon>
        <taxon>Geodermatophilales</taxon>
        <taxon>Geodermatophilaceae</taxon>
        <taxon>Geodermatophilus</taxon>
    </lineage>
</organism>
<gene>
    <name evidence="3" type="ORF">SAMN06893096_10228</name>
</gene>
<evidence type="ECO:0000313" key="3">
    <source>
        <dbReference type="EMBL" id="SNS10464.1"/>
    </source>
</evidence>
<accession>A0A239BTT0</accession>
<dbReference type="PANTHER" id="PTHR45947:SF3">
    <property type="entry name" value="SULFOQUINOVOSYL TRANSFERASE SQD2"/>
    <property type="match status" value="1"/>
</dbReference>
<evidence type="ECO:0000313" key="4">
    <source>
        <dbReference type="Proteomes" id="UP000198373"/>
    </source>
</evidence>
<feature type="domain" description="Glycosyl transferase family 1" evidence="2">
    <location>
        <begin position="194"/>
        <end position="317"/>
    </location>
</feature>
<protein>
    <submittedName>
        <fullName evidence="3">Glycosyltransferase involved in cell wall bisynthesis</fullName>
    </submittedName>
</protein>
<evidence type="ECO:0000256" key="1">
    <source>
        <dbReference type="ARBA" id="ARBA00022679"/>
    </source>
</evidence>
<dbReference type="InterPro" id="IPR050194">
    <property type="entry name" value="Glycosyltransferase_grp1"/>
</dbReference>
<keyword evidence="1 3" id="KW-0808">Transferase</keyword>
<dbReference type="InterPro" id="IPR001296">
    <property type="entry name" value="Glyco_trans_1"/>
</dbReference>
<dbReference type="Pfam" id="PF00534">
    <property type="entry name" value="Glycos_transf_1"/>
    <property type="match status" value="1"/>
</dbReference>
<dbReference type="GO" id="GO:0016757">
    <property type="term" value="F:glycosyltransferase activity"/>
    <property type="evidence" value="ECO:0007669"/>
    <property type="project" value="InterPro"/>
</dbReference>
<dbReference type="RefSeq" id="WP_179224150.1">
    <property type="nucleotide sequence ID" value="NZ_FZOO01000002.1"/>
</dbReference>
<dbReference type="PANTHER" id="PTHR45947">
    <property type="entry name" value="SULFOQUINOVOSYL TRANSFERASE SQD2"/>
    <property type="match status" value="1"/>
</dbReference>
<dbReference type="Proteomes" id="UP000198373">
    <property type="component" value="Unassembled WGS sequence"/>
</dbReference>
<dbReference type="SUPFAM" id="SSF53756">
    <property type="entry name" value="UDP-Glycosyltransferase/glycogen phosphorylase"/>
    <property type="match status" value="1"/>
</dbReference>
<dbReference type="EMBL" id="FZOO01000002">
    <property type="protein sequence ID" value="SNS10464.1"/>
    <property type="molecule type" value="Genomic_DNA"/>
</dbReference>
<dbReference type="Gene3D" id="3.40.50.2000">
    <property type="entry name" value="Glycogen Phosphorylase B"/>
    <property type="match status" value="2"/>
</dbReference>
<keyword evidence="4" id="KW-1185">Reference proteome</keyword>
<dbReference type="AlphaFoldDB" id="A0A239BTT0"/>
<evidence type="ECO:0000259" key="2">
    <source>
        <dbReference type="Pfam" id="PF00534"/>
    </source>
</evidence>
<name>A0A239BTT0_9ACTN</name>
<proteinExistence type="predicted"/>
<sequence length="387" mass="42512">MIRPAIVHEVRTDQRGQEEVVEQLCRLWPRAEVVTALIDERTPEGLRAARVREAALRLLHRSDGRQLPLFGTSPAAVSTADLSGFDVVLTVHRLFAQWVPAPSGIPMVSYVHGPARSMWDPRMRTYGDTGRVARRAWDARAARYQTTDRAAATRPDVLVAASRAVAGRIRAWWDRHAEVVPPPVDVDWYRPAPQRTKDDFFLYAGRLLPRKRTDVAVAAARAAGVQLVVAGAGPSRPALEQMAGRRVQFVGQVGATELRELYRRCAAVVVPGEEDFGRVSVEAQACGTPVLALSAGGSLDTVVDGVTGRLWQPVYDDTAIGSLAYEMGRFDPSAYDPAQLRRHAESFAPGRFCRDLQVIVGRVLAEVERAGTRTSHRSPALRQSVTC</sequence>